<proteinExistence type="predicted"/>
<dbReference type="AlphaFoldDB" id="A0A0B1S7E6"/>
<feature type="non-terminal residue" evidence="1">
    <location>
        <position position="1"/>
    </location>
</feature>
<protein>
    <recommendedName>
        <fullName evidence="3">Leucine Rich repeat-containing domain protein</fullName>
    </recommendedName>
</protein>
<dbReference type="Gene3D" id="3.80.10.10">
    <property type="entry name" value="Ribonuclease Inhibitor"/>
    <property type="match status" value="1"/>
</dbReference>
<dbReference type="Proteomes" id="UP000053660">
    <property type="component" value="Unassembled WGS sequence"/>
</dbReference>
<gene>
    <name evidence="1" type="ORF">OESDEN_19101</name>
</gene>
<reference evidence="1 2" key="1">
    <citation type="submission" date="2014-03" db="EMBL/GenBank/DDBJ databases">
        <title>Draft genome of the hookworm Oesophagostomum dentatum.</title>
        <authorList>
            <person name="Mitreva M."/>
        </authorList>
    </citation>
    <scope>NUCLEOTIDE SEQUENCE [LARGE SCALE GENOMIC DNA]</scope>
    <source>
        <strain evidence="1 2">OD-Hann</strain>
    </source>
</reference>
<evidence type="ECO:0008006" key="3">
    <source>
        <dbReference type="Google" id="ProtNLM"/>
    </source>
</evidence>
<evidence type="ECO:0000313" key="1">
    <source>
        <dbReference type="EMBL" id="KHJ81213.1"/>
    </source>
</evidence>
<dbReference type="SUPFAM" id="SSF52047">
    <property type="entry name" value="RNI-like"/>
    <property type="match status" value="1"/>
</dbReference>
<dbReference type="EMBL" id="KN592569">
    <property type="protein sequence ID" value="KHJ81213.1"/>
    <property type="molecule type" value="Genomic_DNA"/>
</dbReference>
<sequence length="145" mass="16583">FHLEQLTVVGSIRASDADWISSLILLSRRTLTSLRFRHCRLHSQPQTVQLWSAVSQCQSLTRLQYEPCRLDKWSRPHLIEALDNKPLESLILTGIYGLQGDDLFRMSSGGRLLELAVVGELIRPSMYALKEAKPMVERLENLLIQ</sequence>
<dbReference type="OrthoDB" id="5828333at2759"/>
<keyword evidence="2" id="KW-1185">Reference proteome</keyword>
<dbReference type="InterPro" id="IPR032675">
    <property type="entry name" value="LRR_dom_sf"/>
</dbReference>
<feature type="non-terminal residue" evidence="1">
    <location>
        <position position="145"/>
    </location>
</feature>
<accession>A0A0B1S7E6</accession>
<organism evidence="1 2">
    <name type="scientific">Oesophagostomum dentatum</name>
    <name type="common">Nodular worm</name>
    <dbReference type="NCBI Taxonomy" id="61180"/>
    <lineage>
        <taxon>Eukaryota</taxon>
        <taxon>Metazoa</taxon>
        <taxon>Ecdysozoa</taxon>
        <taxon>Nematoda</taxon>
        <taxon>Chromadorea</taxon>
        <taxon>Rhabditida</taxon>
        <taxon>Rhabditina</taxon>
        <taxon>Rhabditomorpha</taxon>
        <taxon>Strongyloidea</taxon>
        <taxon>Strongylidae</taxon>
        <taxon>Oesophagostomum</taxon>
    </lineage>
</organism>
<evidence type="ECO:0000313" key="2">
    <source>
        <dbReference type="Proteomes" id="UP000053660"/>
    </source>
</evidence>
<name>A0A0B1S7E6_OESDE</name>